<name>A0A066WI49_TILAU</name>
<evidence type="ECO:0000256" key="2">
    <source>
        <dbReference type="ARBA" id="ARBA00022540"/>
    </source>
</evidence>
<dbReference type="GO" id="GO:0006417">
    <property type="term" value="P:regulation of translation"/>
    <property type="evidence" value="ECO:0007669"/>
    <property type="project" value="UniProtKB-KW"/>
</dbReference>
<dbReference type="HOGENOM" id="CLU_043552_2_0_1"/>
<dbReference type="GO" id="GO:0003743">
    <property type="term" value="F:translation initiation factor activity"/>
    <property type="evidence" value="ECO:0007669"/>
    <property type="project" value="UniProtKB-KW"/>
</dbReference>
<dbReference type="InParanoid" id="A0A066WI49"/>
<dbReference type="InterPro" id="IPR023398">
    <property type="entry name" value="TIF_eIF4e-like"/>
</dbReference>
<keyword evidence="4 9" id="KW-0694">RNA-binding</keyword>
<dbReference type="PANTHER" id="PTHR11960:SF8">
    <property type="entry name" value="EUKARYOTIC TRANSLATION INITIATION FACTOR 4E1-RELATED"/>
    <property type="match status" value="1"/>
</dbReference>
<keyword evidence="3" id="KW-0810">Translation regulation</keyword>
<dbReference type="FunCoup" id="A0A066WI49">
    <property type="interactions" value="337"/>
</dbReference>
<dbReference type="Gene3D" id="3.30.760.10">
    <property type="entry name" value="RNA Cap, Translation Initiation Factor Eif4e"/>
    <property type="match status" value="1"/>
</dbReference>
<comment type="similarity">
    <text evidence="1 9">Belongs to the eukaryotic initiation factor 4E family.</text>
</comment>
<dbReference type="PANTHER" id="PTHR11960">
    <property type="entry name" value="EUKARYOTIC TRANSLATION INITIATION FACTOR 4E RELATED"/>
    <property type="match status" value="1"/>
</dbReference>
<dbReference type="GO" id="GO:0000340">
    <property type="term" value="F:RNA 7-methylguanosine cap binding"/>
    <property type="evidence" value="ECO:0007669"/>
    <property type="project" value="TreeGrafter"/>
</dbReference>
<evidence type="ECO:0000256" key="9">
    <source>
        <dbReference type="RuleBase" id="RU004374"/>
    </source>
</evidence>
<evidence type="ECO:0000313" key="11">
    <source>
        <dbReference type="EMBL" id="KDN52208.1"/>
    </source>
</evidence>
<dbReference type="InterPro" id="IPR001040">
    <property type="entry name" value="TIF_eIF_4E"/>
</dbReference>
<dbReference type="OrthoDB" id="590761at2759"/>
<dbReference type="GeneID" id="25263848"/>
<feature type="region of interest" description="Disordered" evidence="10">
    <location>
        <begin position="39"/>
        <end position="97"/>
    </location>
</feature>
<feature type="compositionally biased region" description="Acidic residues" evidence="10">
    <location>
        <begin position="82"/>
        <end position="97"/>
    </location>
</feature>
<evidence type="ECO:0000256" key="8">
    <source>
        <dbReference type="ARBA" id="ARBA00039255"/>
    </source>
</evidence>
<evidence type="ECO:0000256" key="1">
    <source>
        <dbReference type="ARBA" id="ARBA00009860"/>
    </source>
</evidence>
<evidence type="ECO:0000256" key="7">
    <source>
        <dbReference type="ARBA" id="ARBA00032656"/>
    </source>
</evidence>
<proteinExistence type="inferred from homology"/>
<gene>
    <name evidence="11" type="ORF">K437DRAFT_254383</name>
</gene>
<dbReference type="GO" id="GO:0016281">
    <property type="term" value="C:eukaryotic translation initiation factor 4F complex"/>
    <property type="evidence" value="ECO:0007669"/>
    <property type="project" value="TreeGrafter"/>
</dbReference>
<reference evidence="11 12" key="1">
    <citation type="submission" date="2014-05" db="EMBL/GenBank/DDBJ databases">
        <title>Draft genome sequence of a rare smut relative, Tilletiaria anomala UBC 951.</title>
        <authorList>
            <consortium name="DOE Joint Genome Institute"/>
            <person name="Toome M."/>
            <person name="Kuo A."/>
            <person name="Henrissat B."/>
            <person name="Lipzen A."/>
            <person name="Tritt A."/>
            <person name="Yoshinaga Y."/>
            <person name="Zane M."/>
            <person name="Barry K."/>
            <person name="Grigoriev I.V."/>
            <person name="Spatafora J.W."/>
            <person name="Aimea M.C."/>
        </authorList>
    </citation>
    <scope>NUCLEOTIDE SEQUENCE [LARGE SCALE GENOMIC DNA]</scope>
    <source>
        <strain evidence="11 12">UBC 951</strain>
    </source>
</reference>
<dbReference type="OMA" id="MSARANF"/>
<keyword evidence="5 9" id="KW-0648">Protein biosynthesis</keyword>
<dbReference type="EMBL" id="JMSN01000012">
    <property type="protein sequence ID" value="KDN52208.1"/>
    <property type="molecule type" value="Genomic_DNA"/>
</dbReference>
<dbReference type="Pfam" id="PF01652">
    <property type="entry name" value="IF4E"/>
    <property type="match status" value="1"/>
</dbReference>
<evidence type="ECO:0000313" key="12">
    <source>
        <dbReference type="Proteomes" id="UP000027361"/>
    </source>
</evidence>
<dbReference type="STRING" id="1037660.A0A066WI49"/>
<dbReference type="RefSeq" id="XP_013245065.1">
    <property type="nucleotide sequence ID" value="XM_013389611.1"/>
</dbReference>
<evidence type="ECO:0000256" key="10">
    <source>
        <dbReference type="SAM" id="MobiDB-lite"/>
    </source>
</evidence>
<evidence type="ECO:0000256" key="6">
    <source>
        <dbReference type="ARBA" id="ARBA00030245"/>
    </source>
</evidence>
<comment type="caution">
    <text evidence="11">The sequence shown here is derived from an EMBL/GenBank/DDBJ whole genome shotgun (WGS) entry which is preliminary data.</text>
</comment>
<evidence type="ECO:0000256" key="3">
    <source>
        <dbReference type="ARBA" id="ARBA00022845"/>
    </source>
</evidence>
<evidence type="ECO:0000256" key="5">
    <source>
        <dbReference type="ARBA" id="ARBA00022917"/>
    </source>
</evidence>
<accession>A0A066WI49</accession>
<dbReference type="FunFam" id="3.30.760.10:FF:000011">
    <property type="entry name" value="Eukaryotic translation initiation factor 4E"/>
    <property type="match status" value="1"/>
</dbReference>
<feature type="region of interest" description="Disordered" evidence="10">
    <location>
        <begin position="1"/>
        <end position="26"/>
    </location>
</feature>
<dbReference type="Proteomes" id="UP000027361">
    <property type="component" value="Unassembled WGS sequence"/>
</dbReference>
<dbReference type="SUPFAM" id="SSF55418">
    <property type="entry name" value="eIF4e-like"/>
    <property type="match status" value="1"/>
</dbReference>
<keyword evidence="2 9" id="KW-0396">Initiation factor</keyword>
<sequence length="338" mass="36581">MDSASAATPASNNTSQLPPNAAAASKLALDSAMAAVSNGAAPKAGLSGRSQQSANGSASAENDTTAAASTTSTGKSAAGDESKEEGELSNDSGVDVDDAVAKNRAASASDMRTVFEDPENFNVKHPLASRWTLWFDNPSQRGMANMRGSKDSWGEDLNKVVDVDSVEEFWGLYHNIIPPSQLPAKANYYLFKEPIKPMWEDPANAKGGKWSVQFPREKSKSQIDNIWLYTMLSAIGETLDTPFPSGTPRALADGPEDELISGVLLAARPNFYRVAIWTRRSDQETEEIGRRLMDIGKNFKVNVLGLKLDEKVSSNYGTEIEFQSHTESEKKRGKKTVI</sequence>
<protein>
    <recommendedName>
        <fullName evidence="8">Eukaryotic translation initiation factor 4E</fullName>
    </recommendedName>
    <alternativeName>
        <fullName evidence="7">eIF-4F 25 kDa subunit</fullName>
    </alternativeName>
    <alternativeName>
        <fullName evidence="6">mRNA cap-binding protein</fullName>
    </alternativeName>
</protein>
<keyword evidence="12" id="KW-1185">Reference proteome</keyword>
<organism evidence="11 12">
    <name type="scientific">Tilletiaria anomala (strain ATCC 24038 / CBS 436.72 / UBC 951)</name>
    <dbReference type="NCBI Taxonomy" id="1037660"/>
    <lineage>
        <taxon>Eukaryota</taxon>
        <taxon>Fungi</taxon>
        <taxon>Dikarya</taxon>
        <taxon>Basidiomycota</taxon>
        <taxon>Ustilaginomycotina</taxon>
        <taxon>Exobasidiomycetes</taxon>
        <taxon>Georgefischeriales</taxon>
        <taxon>Tilletiariaceae</taxon>
        <taxon>Tilletiaria</taxon>
    </lineage>
</organism>
<dbReference type="AlphaFoldDB" id="A0A066WI49"/>
<evidence type="ECO:0000256" key="4">
    <source>
        <dbReference type="ARBA" id="ARBA00022884"/>
    </source>
</evidence>
<feature type="compositionally biased region" description="Low complexity" evidence="10">
    <location>
        <begin position="57"/>
        <end position="77"/>
    </location>
</feature>